<reference evidence="2" key="1">
    <citation type="submission" date="2009-11" db="EMBL/GenBank/DDBJ databases">
        <authorList>
            <consortium name="The Broad Institute Genome Sequencing Platform"/>
            <person name="Ward D."/>
            <person name="Feldgarden M."/>
            <person name="Earl A."/>
            <person name="Young S.K."/>
            <person name="Zeng Q."/>
            <person name="Koehrsen M."/>
            <person name="Alvarado L."/>
            <person name="Berlin A."/>
            <person name="Bochicchio J."/>
            <person name="Borenstein D."/>
            <person name="Chapman S.B."/>
            <person name="Chen Z."/>
            <person name="Engels R."/>
            <person name="Freedman E."/>
            <person name="Gellesch M."/>
            <person name="Goldberg J."/>
            <person name="Griggs A."/>
            <person name="Gujja S."/>
            <person name="Heilman E."/>
            <person name="Heiman D."/>
            <person name="Hepburn T."/>
            <person name="Howarth C."/>
            <person name="Jen D."/>
            <person name="Larson L."/>
            <person name="Lewis B."/>
            <person name="Mehta T."/>
            <person name="Park D."/>
            <person name="Pearson M."/>
            <person name="Roberts A."/>
            <person name="Saif S."/>
            <person name="Shea T."/>
            <person name="Shenoy N."/>
            <person name="Sisk P."/>
            <person name="Stolte C."/>
            <person name="Sykes S."/>
            <person name="Thomson T."/>
            <person name="Walk T."/>
            <person name="White J."/>
            <person name="Yandava C."/>
            <person name="Izard J."/>
            <person name="Baranova O.V."/>
            <person name="Blanton J.M."/>
            <person name="Tanner A.C."/>
            <person name="Dewhirst F.E."/>
            <person name="Haas B."/>
            <person name="Nusbaum C."/>
            <person name="Birren B."/>
        </authorList>
    </citation>
    <scope>NUCLEOTIDE SEQUENCE [LARGE SCALE GENOMIC DNA]</scope>
    <source>
        <strain evidence="2">1-1 BBBD Race 1</strain>
    </source>
</reference>
<reference evidence="3" key="4">
    <citation type="submission" date="2025-05" db="UniProtKB">
        <authorList>
            <consortium name="EnsemblFungi"/>
        </authorList>
    </citation>
    <scope>IDENTIFICATION</scope>
    <source>
        <strain evidence="3">isolate 1-1 / race 1 (BBBD)</strain>
    </source>
</reference>
<organism evidence="2">
    <name type="scientific">Puccinia triticina (isolate 1-1 / race 1 (BBBD))</name>
    <name type="common">Brown leaf rust fungus</name>
    <dbReference type="NCBI Taxonomy" id="630390"/>
    <lineage>
        <taxon>Eukaryota</taxon>
        <taxon>Fungi</taxon>
        <taxon>Dikarya</taxon>
        <taxon>Basidiomycota</taxon>
        <taxon>Pucciniomycotina</taxon>
        <taxon>Pucciniomycetes</taxon>
        <taxon>Pucciniales</taxon>
        <taxon>Pucciniaceae</taxon>
        <taxon>Puccinia</taxon>
    </lineage>
</organism>
<keyword evidence="4" id="KW-1185">Reference proteome</keyword>
<reference evidence="3 4" key="3">
    <citation type="journal article" date="2017" name="G3 (Bethesda)">
        <title>Comparative analysis highlights variable genome content of wheat rusts and divergence of the mating loci.</title>
        <authorList>
            <person name="Cuomo C.A."/>
            <person name="Bakkeren G."/>
            <person name="Khalil H.B."/>
            <person name="Panwar V."/>
            <person name="Joly D."/>
            <person name="Linning R."/>
            <person name="Sakthikumar S."/>
            <person name="Song X."/>
            <person name="Adiconis X."/>
            <person name="Fan L."/>
            <person name="Goldberg J.M."/>
            <person name="Levin J.Z."/>
            <person name="Young S."/>
            <person name="Zeng Q."/>
            <person name="Anikster Y."/>
            <person name="Bruce M."/>
            <person name="Wang M."/>
            <person name="Yin C."/>
            <person name="McCallum B."/>
            <person name="Szabo L.J."/>
            <person name="Hulbert S."/>
            <person name="Chen X."/>
            <person name="Fellers J.P."/>
        </authorList>
    </citation>
    <scope>NUCLEOTIDE SEQUENCE</scope>
    <source>
        <strain evidence="3">isolate 1-1 / race 1 (BBBD)</strain>
        <strain evidence="4">Isolate 1-1 / race 1 (BBBD)</strain>
    </source>
</reference>
<feature type="region of interest" description="Disordered" evidence="1">
    <location>
        <begin position="122"/>
        <end position="204"/>
    </location>
</feature>
<dbReference type="VEuPathDB" id="FungiDB:PTTG_07505"/>
<dbReference type="EnsemblFungi" id="PTTG_07505-t43_1">
    <property type="protein sequence ID" value="PTTG_07505-t43_1-p1"/>
    <property type="gene ID" value="PTTG_07505"/>
</dbReference>
<dbReference type="AlphaFoldDB" id="A0A180GB55"/>
<evidence type="ECO:0000313" key="2">
    <source>
        <dbReference type="EMBL" id="OAV89976.1"/>
    </source>
</evidence>
<feature type="compositionally biased region" description="Low complexity" evidence="1">
    <location>
        <begin position="140"/>
        <end position="149"/>
    </location>
</feature>
<evidence type="ECO:0000256" key="1">
    <source>
        <dbReference type="SAM" id="MobiDB-lite"/>
    </source>
</evidence>
<feature type="compositionally biased region" description="Polar residues" evidence="1">
    <location>
        <begin position="174"/>
        <end position="184"/>
    </location>
</feature>
<protein>
    <submittedName>
        <fullName evidence="2 3">Uncharacterized protein</fullName>
    </submittedName>
</protein>
<dbReference type="EMBL" id="ADAS02000112">
    <property type="protein sequence ID" value="OAV89976.1"/>
    <property type="molecule type" value="Genomic_DNA"/>
</dbReference>
<gene>
    <name evidence="2" type="ORF">PTTG_07505</name>
</gene>
<evidence type="ECO:0000313" key="3">
    <source>
        <dbReference type="EnsemblFungi" id="PTTG_07505-t43_1-p1"/>
    </source>
</evidence>
<evidence type="ECO:0000313" key="4">
    <source>
        <dbReference type="Proteomes" id="UP000005240"/>
    </source>
</evidence>
<accession>A0A180GB55</accession>
<dbReference type="Proteomes" id="UP000005240">
    <property type="component" value="Unassembled WGS sequence"/>
</dbReference>
<proteinExistence type="predicted"/>
<sequence>MHLEIQYDHELCNDLLAVTTPEKITPHRCHISSSIAELKDTSARCNRFKECIFRHLDSTREDFKVGGILRILEALGRLSWVGEIVRQKTIQVYSFPSAFKTFRRWLYLLPKGAKAVLRITRTDENREDLPPASPAPPPSLSTTESTLPADYGAFEAINDDSNADPDHCADNPADTITRTSSTAPLTDAPKRSLQLFPPTRPPKTHHLRRAAADLTMRQFFFISHLAEDDEHTLATMQKHSIYHWSVFKGMTKADLAEAGFNLGPARLIVSGTAAAVAQLENL</sequence>
<name>A0A180GB55_PUCT1</name>
<reference evidence="2" key="2">
    <citation type="submission" date="2016-05" db="EMBL/GenBank/DDBJ databases">
        <title>Comparative analysis highlights variable genome content of wheat rusts and divergence of the mating loci.</title>
        <authorList>
            <person name="Cuomo C.A."/>
            <person name="Bakkeren G."/>
            <person name="Szabo L."/>
            <person name="Khalil H."/>
            <person name="Joly D."/>
            <person name="Goldberg J."/>
            <person name="Young S."/>
            <person name="Zeng Q."/>
            <person name="Fellers J."/>
        </authorList>
    </citation>
    <scope>NUCLEOTIDE SEQUENCE [LARGE SCALE GENOMIC DNA]</scope>
    <source>
        <strain evidence="2">1-1 BBBD Race 1</strain>
    </source>
</reference>